<dbReference type="Pfam" id="PF00156">
    <property type="entry name" value="Pribosyltran"/>
    <property type="match status" value="1"/>
</dbReference>
<dbReference type="RefSeq" id="WP_204467461.1">
    <property type="nucleotide sequence ID" value="NZ_JACLYU010000002.1"/>
</dbReference>
<dbReference type="PANTHER" id="PTHR47505">
    <property type="entry name" value="DNA UTILIZATION PROTEIN YHGH"/>
    <property type="match status" value="1"/>
</dbReference>
<dbReference type="InterPro" id="IPR051910">
    <property type="entry name" value="ComF/GntX_DNA_util-trans"/>
</dbReference>
<evidence type="ECO:0000256" key="1">
    <source>
        <dbReference type="ARBA" id="ARBA00008007"/>
    </source>
</evidence>
<organism evidence="3 4">
    <name type="scientific">Bifidobacterium pullorum subsp. saeculare</name>
    <dbReference type="NCBI Taxonomy" id="78257"/>
    <lineage>
        <taxon>Bacteria</taxon>
        <taxon>Bacillati</taxon>
        <taxon>Actinomycetota</taxon>
        <taxon>Actinomycetes</taxon>
        <taxon>Bifidobacteriales</taxon>
        <taxon>Bifidobacteriaceae</taxon>
        <taxon>Bifidobacterium</taxon>
    </lineage>
</organism>
<dbReference type="Proteomes" id="UP000718821">
    <property type="component" value="Unassembled WGS sequence"/>
</dbReference>
<evidence type="ECO:0000259" key="2">
    <source>
        <dbReference type="Pfam" id="PF00156"/>
    </source>
</evidence>
<dbReference type="AlphaFoldDB" id="A0A938WVP5"/>
<accession>A0A938WVP5</accession>
<evidence type="ECO:0000313" key="4">
    <source>
        <dbReference type="Proteomes" id="UP000718821"/>
    </source>
</evidence>
<protein>
    <submittedName>
        <fullName evidence="3">ComF family protein</fullName>
    </submittedName>
</protein>
<comment type="similarity">
    <text evidence="1">Belongs to the ComF/GntX family.</text>
</comment>
<dbReference type="InterPro" id="IPR000836">
    <property type="entry name" value="PRTase_dom"/>
</dbReference>
<dbReference type="PANTHER" id="PTHR47505:SF1">
    <property type="entry name" value="DNA UTILIZATION PROTEIN YHGH"/>
    <property type="match status" value="1"/>
</dbReference>
<feature type="domain" description="Phosphoribosyltransferase" evidence="2">
    <location>
        <begin position="160"/>
        <end position="218"/>
    </location>
</feature>
<comment type="caution">
    <text evidence="3">The sequence shown here is derived from an EMBL/GenBank/DDBJ whole genome shotgun (WGS) entry which is preliminary data.</text>
</comment>
<gene>
    <name evidence="3" type="ORF">H7U32_01585</name>
</gene>
<reference evidence="3" key="1">
    <citation type="submission" date="2020-08" db="EMBL/GenBank/DDBJ databases">
        <authorList>
            <person name="Cejkova D."/>
            <person name="Kubasova T."/>
            <person name="Jahodarova E."/>
            <person name="Rychlik I."/>
        </authorList>
    </citation>
    <scope>NUCLEOTIDE SEQUENCE</scope>
    <source>
        <strain evidence="3">An836</strain>
    </source>
</reference>
<proteinExistence type="inferred from homology"/>
<dbReference type="EMBL" id="JACLYU010000002">
    <property type="protein sequence ID" value="MBM6699039.1"/>
    <property type="molecule type" value="Genomic_DNA"/>
</dbReference>
<sequence>MDALGLLLPRGCAGCDLPDHVLCDDCRALFGRTVVAPLAGTLTGRSYSCAVYDGCVRHAILAWKDHGESELDRPFRQLLAGLAWRSGLMDLCGGGLFVVPAPSSPRSLRRRGRRHLDPLARALAAMMRRHGIEARAYGALEAAHVHGRSVQTRGRAGRAARMGDGGIAVPARAVRLVDGTRVVLVDDIVTTGATLHHCVTALGTAGARVVGALTLAATPPPGPD</sequence>
<dbReference type="CDD" id="cd06223">
    <property type="entry name" value="PRTases_typeI"/>
    <property type="match status" value="1"/>
</dbReference>
<reference evidence="3" key="2">
    <citation type="journal article" date="2021" name="Sci. Rep.">
        <title>The distribution of antibiotic resistance genes in chicken gut microbiota commensals.</title>
        <authorList>
            <person name="Juricova H."/>
            <person name="Matiasovicova J."/>
            <person name="Kubasova T."/>
            <person name="Cejkova D."/>
            <person name="Rychlik I."/>
        </authorList>
    </citation>
    <scope>NUCLEOTIDE SEQUENCE</scope>
    <source>
        <strain evidence="3">An836</strain>
    </source>
</reference>
<evidence type="ECO:0000313" key="3">
    <source>
        <dbReference type="EMBL" id="MBM6699039.1"/>
    </source>
</evidence>
<dbReference type="InterPro" id="IPR029057">
    <property type="entry name" value="PRTase-like"/>
</dbReference>
<dbReference type="SUPFAM" id="SSF53271">
    <property type="entry name" value="PRTase-like"/>
    <property type="match status" value="1"/>
</dbReference>
<dbReference type="Gene3D" id="3.40.50.2020">
    <property type="match status" value="1"/>
</dbReference>
<keyword evidence="4" id="KW-1185">Reference proteome</keyword>
<name>A0A938WVP5_9BIFI</name>